<dbReference type="AlphaFoldDB" id="A0A814UBR8"/>
<dbReference type="PROSITE" id="PS50181">
    <property type="entry name" value="FBOX"/>
    <property type="match status" value="1"/>
</dbReference>
<dbReference type="Proteomes" id="UP000682733">
    <property type="component" value="Unassembled WGS sequence"/>
</dbReference>
<accession>A0A814UBR8</accession>
<name>A0A814UBR8_9BILA</name>
<organism evidence="3 6">
    <name type="scientific">Didymodactylos carnosus</name>
    <dbReference type="NCBI Taxonomy" id="1234261"/>
    <lineage>
        <taxon>Eukaryota</taxon>
        <taxon>Metazoa</taxon>
        <taxon>Spiralia</taxon>
        <taxon>Gnathifera</taxon>
        <taxon>Rotifera</taxon>
        <taxon>Eurotatoria</taxon>
        <taxon>Bdelloidea</taxon>
        <taxon>Philodinida</taxon>
        <taxon>Philodinidae</taxon>
        <taxon>Didymodactylos</taxon>
    </lineage>
</organism>
<dbReference type="EMBL" id="CAJOBC010007483">
    <property type="protein sequence ID" value="CAF3933776.1"/>
    <property type="molecule type" value="Genomic_DNA"/>
</dbReference>
<gene>
    <name evidence="3" type="ORF">GPM918_LOCUS22131</name>
    <name evidence="2" type="ORF">OVA965_LOCUS13247</name>
    <name evidence="5" type="ORF">SRO942_LOCUS22127</name>
    <name evidence="4" type="ORF">TMI583_LOCUS13250</name>
</gene>
<dbReference type="Proteomes" id="UP000681722">
    <property type="component" value="Unassembled WGS sequence"/>
</dbReference>
<comment type="caution">
    <text evidence="3">The sequence shown here is derived from an EMBL/GenBank/DDBJ whole genome shotgun (WGS) entry which is preliminary data.</text>
</comment>
<proteinExistence type="predicted"/>
<dbReference type="EMBL" id="CAJOBA010005491">
    <property type="protein sequence ID" value="CAF3745153.1"/>
    <property type="molecule type" value="Genomic_DNA"/>
</dbReference>
<protein>
    <recommendedName>
        <fullName evidence="1">F-box domain-containing protein</fullName>
    </recommendedName>
</protein>
<evidence type="ECO:0000313" key="5">
    <source>
        <dbReference type="EMBL" id="CAF3933776.1"/>
    </source>
</evidence>
<dbReference type="Proteomes" id="UP000663829">
    <property type="component" value="Unassembled WGS sequence"/>
</dbReference>
<dbReference type="OrthoDB" id="9972100at2759"/>
<reference evidence="3" key="1">
    <citation type="submission" date="2021-02" db="EMBL/GenBank/DDBJ databases">
        <authorList>
            <person name="Nowell W R."/>
        </authorList>
    </citation>
    <scope>NUCLEOTIDE SEQUENCE</scope>
</reference>
<sequence length="221" mass="26379">MSSSSKSQLEQLPNELLLIVLKHLSIYNLYKDFFGLNQRFNYLIKCVTPRTIDKQKVNEDSKSIHYESPSNRLCIDECVTCFLLPRLNRDHRNIDWLFFNELQHTATTVISVTDQRRLLAILKKYSLKLNLLLFYSYTFIVRADQIKFKGWTLENYPLEYVIIKDFDFSQRTHDWNENIRGALSKVQEVEIKRQRQLICQQAENVWNELRQLTNFNLFSMG</sequence>
<evidence type="ECO:0000259" key="1">
    <source>
        <dbReference type="PROSITE" id="PS50181"/>
    </source>
</evidence>
<dbReference type="InterPro" id="IPR001810">
    <property type="entry name" value="F-box_dom"/>
</dbReference>
<evidence type="ECO:0000313" key="4">
    <source>
        <dbReference type="EMBL" id="CAF3745153.1"/>
    </source>
</evidence>
<feature type="domain" description="F-box" evidence="1">
    <location>
        <begin position="6"/>
        <end position="55"/>
    </location>
</feature>
<dbReference type="EMBL" id="CAJNOK010005485">
    <property type="protein sequence ID" value="CAF0973952.1"/>
    <property type="molecule type" value="Genomic_DNA"/>
</dbReference>
<evidence type="ECO:0000313" key="3">
    <source>
        <dbReference type="EMBL" id="CAF1170032.1"/>
    </source>
</evidence>
<evidence type="ECO:0000313" key="2">
    <source>
        <dbReference type="EMBL" id="CAF0973952.1"/>
    </source>
</evidence>
<keyword evidence="6" id="KW-1185">Reference proteome</keyword>
<dbReference type="Proteomes" id="UP000677228">
    <property type="component" value="Unassembled WGS sequence"/>
</dbReference>
<evidence type="ECO:0000313" key="6">
    <source>
        <dbReference type="Proteomes" id="UP000663829"/>
    </source>
</evidence>
<dbReference type="EMBL" id="CAJNOQ010007484">
    <property type="protein sequence ID" value="CAF1170032.1"/>
    <property type="molecule type" value="Genomic_DNA"/>
</dbReference>